<name>A0A384WYH8_9CAUD</name>
<dbReference type="EMBL" id="MF754112">
    <property type="protein sequence ID" value="ATI19091.1"/>
    <property type="molecule type" value="Genomic_DNA"/>
</dbReference>
<accession>A0A384WYH8</accession>
<evidence type="ECO:0000313" key="2">
    <source>
        <dbReference type="Proteomes" id="UP000257845"/>
    </source>
</evidence>
<sequence>MPIVNRPVEPHVNPPYRGKLTQAGGLRCPDDWHRVVIHHESNCAHLIAHDQHWSGDIVLEIHDAMSEDGTHELEECKMTAFYLSPKQRLDLAVYLLSTIEPRGK</sequence>
<dbReference type="Proteomes" id="UP000257845">
    <property type="component" value="Segment"/>
</dbReference>
<reference evidence="1 2" key="1">
    <citation type="submission" date="2017-08" db="EMBL/GenBank/DDBJ databases">
        <title>Complete genome sequence of bacteriophage vB_VpaP_KF2.</title>
        <authorList>
            <person name="Yu J."/>
            <person name="Kwak S.-J."/>
            <person name="Lim J.-A."/>
            <person name="Chang H.-J."/>
        </authorList>
    </citation>
    <scope>NUCLEOTIDE SEQUENCE [LARGE SCALE GENOMIC DNA]</scope>
</reference>
<protein>
    <submittedName>
        <fullName evidence="1">Uncharacterized protein</fullName>
    </submittedName>
</protein>
<organism evidence="1 2">
    <name type="scientific">Vibrio phage vB_VpaP_KF2</name>
    <dbReference type="NCBI Taxonomy" id="2041473"/>
    <lineage>
        <taxon>Viruses</taxon>
        <taxon>Duplodnaviria</taxon>
        <taxon>Heunggongvirae</taxon>
        <taxon>Uroviricota</taxon>
        <taxon>Caudoviricetes</taxon>
        <taxon>Autographivirales</taxon>
        <taxon>Autoscriptoviridae</taxon>
        <taxon>Maculvirus</taxon>
        <taxon>Maculvirus DE18</taxon>
        <taxon>Maculvirus KF2</taxon>
    </lineage>
</organism>
<evidence type="ECO:0000313" key="1">
    <source>
        <dbReference type="EMBL" id="ATI19091.1"/>
    </source>
</evidence>
<proteinExistence type="predicted"/>
<gene>
    <name evidence="1" type="ORF">KF2_023</name>
</gene>
<keyword evidence="2" id="KW-1185">Reference proteome</keyword>